<dbReference type="Proteomes" id="UP000069443">
    <property type="component" value="Unassembled WGS sequence"/>
</dbReference>
<dbReference type="STRING" id="228230.RMCC_2641"/>
<dbReference type="InterPro" id="IPR046214">
    <property type="entry name" value="DUF6247"/>
</dbReference>
<accession>A0A117IA30</accession>
<reference evidence="2" key="2">
    <citation type="submission" date="2016-02" db="EMBL/GenBank/DDBJ databases">
        <title>Draft genome sequence of five rapidly growing Mycobacterium species.</title>
        <authorList>
            <person name="Katahira K."/>
            <person name="Gotou Y."/>
            <person name="Iida K."/>
            <person name="Ogura Y."/>
            <person name="Hayashi T."/>
        </authorList>
    </citation>
    <scope>NUCLEOTIDE SEQUENCE [LARGE SCALE GENOMIC DNA]</scope>
    <source>
        <strain evidence="2">JCM15298</strain>
    </source>
</reference>
<evidence type="ECO:0000313" key="1">
    <source>
        <dbReference type="EMBL" id="GAS95675.1"/>
    </source>
</evidence>
<organism evidence="1 2">
    <name type="scientific">Mycolicibacterium canariasense</name>
    <name type="common">Mycobacterium canariasense</name>
    <dbReference type="NCBI Taxonomy" id="228230"/>
    <lineage>
        <taxon>Bacteria</taxon>
        <taxon>Bacillati</taxon>
        <taxon>Actinomycetota</taxon>
        <taxon>Actinomycetes</taxon>
        <taxon>Mycobacteriales</taxon>
        <taxon>Mycobacteriaceae</taxon>
        <taxon>Mycolicibacterium</taxon>
    </lineage>
</organism>
<proteinExistence type="predicted"/>
<sequence length="106" mass="11928">MNHATLERMPSSIGVERTGPSIRAVLAEHAADRCAEFEAEFRIALAEADDDFDLGRVQAVIDKWWPIAYSVLHPPTAEERAVVARARAGDYSGLWERDDHGRWVRV</sequence>
<dbReference type="Pfam" id="PF19760">
    <property type="entry name" value="DUF6247"/>
    <property type="match status" value="1"/>
</dbReference>
<reference evidence="2" key="1">
    <citation type="journal article" date="2016" name="Genome Announc.">
        <title>Draft Genome Sequences of Five Rapidly Growing Mycobacterium Species, M. thermoresistibile, M. fortuitum subsp. acetamidolyticum, M. canariasense, M. brisbanense, and M. novocastrense.</title>
        <authorList>
            <person name="Katahira K."/>
            <person name="Ogura Y."/>
            <person name="Gotoh Y."/>
            <person name="Hayashi T."/>
        </authorList>
    </citation>
    <scope>NUCLEOTIDE SEQUENCE [LARGE SCALE GENOMIC DNA]</scope>
    <source>
        <strain evidence="2">JCM15298</strain>
    </source>
</reference>
<comment type="caution">
    <text evidence="1">The sequence shown here is derived from an EMBL/GenBank/DDBJ whole genome shotgun (WGS) entry which is preliminary data.</text>
</comment>
<gene>
    <name evidence="1" type="ORF">RMCC_2641</name>
</gene>
<protein>
    <submittedName>
        <fullName evidence="1">Uncharacterized protein</fullName>
    </submittedName>
</protein>
<keyword evidence="2" id="KW-1185">Reference proteome</keyword>
<dbReference type="EMBL" id="BCSY01000042">
    <property type="protein sequence ID" value="GAS95675.1"/>
    <property type="molecule type" value="Genomic_DNA"/>
</dbReference>
<evidence type="ECO:0000313" key="2">
    <source>
        <dbReference type="Proteomes" id="UP000069443"/>
    </source>
</evidence>
<name>A0A117IA30_MYCCR</name>
<dbReference type="AlphaFoldDB" id="A0A117IA30"/>